<dbReference type="KEGG" id="plue:EWM63_00470"/>
<organism evidence="6 7">
    <name type="scientific">Pseudoduganella lutea</name>
    <dbReference type="NCBI Taxonomy" id="321985"/>
    <lineage>
        <taxon>Bacteria</taxon>
        <taxon>Pseudomonadati</taxon>
        <taxon>Pseudomonadota</taxon>
        <taxon>Betaproteobacteria</taxon>
        <taxon>Burkholderiales</taxon>
        <taxon>Oxalobacteraceae</taxon>
        <taxon>Telluria group</taxon>
        <taxon>Pseudoduganella</taxon>
    </lineage>
</organism>
<feature type="chain" id="PRO_5020979801" evidence="5">
    <location>
        <begin position="36"/>
        <end position="411"/>
    </location>
</feature>
<dbReference type="Pfam" id="PF03575">
    <property type="entry name" value="Peptidase_S51"/>
    <property type="match status" value="1"/>
</dbReference>
<dbReference type="PANTHER" id="PTHR36175">
    <property type="entry name" value="CYANOPHYCINASE"/>
    <property type="match status" value="1"/>
</dbReference>
<feature type="signal peptide" evidence="5">
    <location>
        <begin position="1"/>
        <end position="35"/>
    </location>
</feature>
<keyword evidence="7" id="KW-1185">Reference proteome</keyword>
<evidence type="ECO:0000313" key="7">
    <source>
        <dbReference type="Proteomes" id="UP000290637"/>
    </source>
</evidence>
<keyword evidence="2" id="KW-0645">Protease</keyword>
<dbReference type="Proteomes" id="UP000290637">
    <property type="component" value="Chromosome"/>
</dbReference>
<dbReference type="PANTHER" id="PTHR36175:SF1">
    <property type="entry name" value="CYANOPHYCINASE"/>
    <property type="match status" value="1"/>
</dbReference>
<gene>
    <name evidence="6" type="ORF">EWM63_00470</name>
</gene>
<dbReference type="InterPro" id="IPR005320">
    <property type="entry name" value="Peptidase_S51"/>
</dbReference>
<dbReference type="EMBL" id="CP035913">
    <property type="protein sequence ID" value="QBE61663.1"/>
    <property type="molecule type" value="Genomic_DNA"/>
</dbReference>
<dbReference type="SUPFAM" id="SSF52317">
    <property type="entry name" value="Class I glutamine amidotransferase-like"/>
    <property type="match status" value="1"/>
</dbReference>
<dbReference type="RefSeq" id="WP_130184800.1">
    <property type="nucleotide sequence ID" value="NZ_CP035913.1"/>
</dbReference>
<proteinExistence type="inferred from homology"/>
<dbReference type="Gene3D" id="3.40.50.880">
    <property type="match status" value="1"/>
</dbReference>
<dbReference type="OrthoDB" id="9799980at2"/>
<dbReference type="GO" id="GO:0008236">
    <property type="term" value="F:serine-type peptidase activity"/>
    <property type="evidence" value="ECO:0007669"/>
    <property type="project" value="UniProtKB-KW"/>
</dbReference>
<evidence type="ECO:0000256" key="5">
    <source>
        <dbReference type="SAM" id="SignalP"/>
    </source>
</evidence>
<name>A0A4V0Z2Z5_9BURK</name>
<dbReference type="CDD" id="cd03145">
    <property type="entry name" value="GAT1_cyanophycinase"/>
    <property type="match status" value="1"/>
</dbReference>
<dbReference type="AlphaFoldDB" id="A0A4V0Z2Z5"/>
<keyword evidence="4" id="KW-0720">Serine protease</keyword>
<sequence length="411" mass="43669">MLIHHFYQSLKRIFSGYRQIAFLLTALVFAAPASAEATFEKAKPIPLYSYFATGDVNAVVTAPSTLPAPSFVLMGGGPDVDSAFRWLIQRAGITPETGGRFVVIRATGTEAYNPYIYYSDEALTTSTTIAELWVGGASLGLTSVETLVIPSVKAANSPAVNAILSKANVVFIAGGDQSHYIRFWKGTALEQTLKSLMAKNVPVGGTSAGLAVLGQFDYSALYQSATSELSMLDPYYKDITFDPAPLSLQGGFIAPPALANMIFDSHFDSRDRMGRFITFLSRIVAPTSSASGTFGCPGGVLPASSSGNMTARGIGIGVETALLVQGNGNGKPVTAKRVTNPSTTTESAVYFVRPSVPPSVCEPKTPLTVANVEVRKLADPDGVFNMTDWTGVPLYNHLDVTSGTLFPADWY</sequence>
<evidence type="ECO:0000256" key="4">
    <source>
        <dbReference type="ARBA" id="ARBA00022825"/>
    </source>
</evidence>
<protein>
    <submittedName>
        <fullName evidence="6">Cyanophycinase</fullName>
    </submittedName>
</protein>
<evidence type="ECO:0000313" key="6">
    <source>
        <dbReference type="EMBL" id="QBE61663.1"/>
    </source>
</evidence>
<keyword evidence="3" id="KW-0378">Hydrolase</keyword>
<reference evidence="6 7" key="1">
    <citation type="submission" date="2019-02" db="EMBL/GenBank/DDBJ databases">
        <title>Draft Genome Sequences of Six Type Strains of the Genus Massilia.</title>
        <authorList>
            <person name="Miess H."/>
            <person name="Frediansyhah A."/>
            <person name="Gross H."/>
        </authorList>
    </citation>
    <scope>NUCLEOTIDE SEQUENCE [LARGE SCALE GENOMIC DNA]</scope>
    <source>
        <strain evidence="6 7">DSM 17473</strain>
    </source>
</reference>
<keyword evidence="5" id="KW-0732">Signal</keyword>
<evidence type="ECO:0000256" key="2">
    <source>
        <dbReference type="ARBA" id="ARBA00022670"/>
    </source>
</evidence>
<dbReference type="GO" id="GO:0006508">
    <property type="term" value="P:proteolysis"/>
    <property type="evidence" value="ECO:0007669"/>
    <property type="project" value="UniProtKB-KW"/>
</dbReference>
<accession>A0A4V0Z2Z5</accession>
<comment type="similarity">
    <text evidence="1">Belongs to the peptidase S51 family.</text>
</comment>
<evidence type="ECO:0000256" key="1">
    <source>
        <dbReference type="ARBA" id="ARBA00006534"/>
    </source>
</evidence>
<dbReference type="InterPro" id="IPR029062">
    <property type="entry name" value="Class_I_gatase-like"/>
</dbReference>
<evidence type="ECO:0000256" key="3">
    <source>
        <dbReference type="ARBA" id="ARBA00022801"/>
    </source>
</evidence>